<dbReference type="GO" id="GO:0004747">
    <property type="term" value="F:ribokinase activity"/>
    <property type="evidence" value="ECO:0007669"/>
    <property type="project" value="UniProtKB-EC"/>
</dbReference>
<evidence type="ECO:0000256" key="11">
    <source>
        <dbReference type="ARBA" id="ARBA00023277"/>
    </source>
</evidence>
<comment type="catalytic activity">
    <reaction evidence="12">
        <text>D-ribose + ATP = D-ribose 5-phosphate + ADP + H(+)</text>
        <dbReference type="Rhea" id="RHEA:13697"/>
        <dbReference type="ChEBI" id="CHEBI:15378"/>
        <dbReference type="ChEBI" id="CHEBI:30616"/>
        <dbReference type="ChEBI" id="CHEBI:47013"/>
        <dbReference type="ChEBI" id="CHEBI:78346"/>
        <dbReference type="ChEBI" id="CHEBI:456216"/>
        <dbReference type="EC" id="2.7.1.15"/>
    </reaction>
</comment>
<evidence type="ECO:0000256" key="6">
    <source>
        <dbReference type="ARBA" id="ARBA00022741"/>
    </source>
</evidence>
<evidence type="ECO:0000256" key="8">
    <source>
        <dbReference type="ARBA" id="ARBA00022840"/>
    </source>
</evidence>
<comment type="caution">
    <text evidence="12">Lacks conserved residue(s) required for the propagation of feature annotation.</text>
</comment>
<name>A0ABT2TLF7_9FIRM</name>
<evidence type="ECO:0000256" key="7">
    <source>
        <dbReference type="ARBA" id="ARBA00022777"/>
    </source>
</evidence>
<feature type="binding site" evidence="12">
    <location>
        <position position="247"/>
    </location>
    <ligand>
        <name>K(+)</name>
        <dbReference type="ChEBI" id="CHEBI:29103"/>
    </ligand>
</feature>
<feature type="binding site" evidence="12">
    <location>
        <position position="140"/>
    </location>
    <ligand>
        <name>substrate</name>
    </ligand>
</feature>
<dbReference type="HAMAP" id="MF_01987">
    <property type="entry name" value="Ribokinase"/>
    <property type="match status" value="1"/>
</dbReference>
<dbReference type="PRINTS" id="PR00990">
    <property type="entry name" value="RIBOKINASE"/>
</dbReference>
<comment type="function">
    <text evidence="12">Catalyzes the phosphorylation of ribose at O-5 in a reaction requiring ATP and magnesium. The resulting D-ribose-5-phosphate can then be used either for sythesis of nucleotides, histidine, and tryptophan, or as a component of the pentose phosphate pathway.</text>
</comment>
<evidence type="ECO:0000256" key="12">
    <source>
        <dbReference type="HAMAP-Rule" id="MF_01987"/>
    </source>
</evidence>
<keyword evidence="15" id="KW-1185">Reference proteome</keyword>
<proteinExistence type="inferred from homology"/>
<dbReference type="InterPro" id="IPR011877">
    <property type="entry name" value="Ribokinase"/>
</dbReference>
<comment type="similarity">
    <text evidence="1">Belongs to the carbohydrate kinase pfkB family.</text>
</comment>
<evidence type="ECO:0000256" key="5">
    <source>
        <dbReference type="ARBA" id="ARBA00022723"/>
    </source>
</evidence>
<evidence type="ECO:0000259" key="13">
    <source>
        <dbReference type="Pfam" id="PF00294"/>
    </source>
</evidence>
<keyword evidence="12" id="KW-0963">Cytoplasm</keyword>
<keyword evidence="9 12" id="KW-0460">Magnesium</keyword>
<feature type="active site" description="Proton acceptor" evidence="12">
    <location>
        <position position="253"/>
    </location>
</feature>
<keyword evidence="10 12" id="KW-0630">Potassium</keyword>
<feature type="binding site" evidence="12">
    <location>
        <position position="292"/>
    </location>
    <ligand>
        <name>K(+)</name>
        <dbReference type="ChEBI" id="CHEBI:29103"/>
    </ligand>
</feature>
<keyword evidence="11 12" id="KW-0119">Carbohydrate metabolism</keyword>
<feature type="binding site" evidence="12">
    <location>
        <position position="277"/>
    </location>
    <ligand>
        <name>ATP</name>
        <dbReference type="ChEBI" id="CHEBI:30616"/>
    </ligand>
</feature>
<evidence type="ECO:0000256" key="10">
    <source>
        <dbReference type="ARBA" id="ARBA00022958"/>
    </source>
</evidence>
<reference evidence="14 15" key="1">
    <citation type="journal article" date="2021" name="ISME Commun">
        <title>Automated analysis of genomic sequences facilitates high-throughput and comprehensive description of bacteria.</title>
        <authorList>
            <person name="Hitch T.C.A."/>
        </authorList>
    </citation>
    <scope>NUCLEOTIDE SEQUENCE [LARGE SCALE GENOMIC DNA]</scope>
    <source>
        <strain evidence="14 15">Sanger_109</strain>
    </source>
</reference>
<keyword evidence="4 12" id="KW-0808">Transferase</keyword>
<dbReference type="CDD" id="cd01174">
    <property type="entry name" value="ribokinase"/>
    <property type="match status" value="1"/>
</dbReference>
<dbReference type="InterPro" id="IPR011611">
    <property type="entry name" value="PfkB_dom"/>
</dbReference>
<dbReference type="PANTHER" id="PTHR10584:SF166">
    <property type="entry name" value="RIBOKINASE"/>
    <property type="match status" value="1"/>
</dbReference>
<comment type="cofactor">
    <cofactor evidence="12">
        <name>Mg(2+)</name>
        <dbReference type="ChEBI" id="CHEBI:18420"/>
    </cofactor>
    <text evidence="12">Requires a divalent cation, most likely magnesium in vivo, as an electrophilic catalyst to aid phosphoryl group transfer. It is the chelate of the metal and the nucleotide that is the actual substrate.</text>
</comment>
<dbReference type="NCBIfam" id="TIGR02152">
    <property type="entry name" value="D_ribokin_bact"/>
    <property type="match status" value="1"/>
</dbReference>
<comment type="activity regulation">
    <text evidence="12">Activated by a monovalent cation that binds near, but not in, the active site. The most likely occupant of the site in vivo is potassium. Ion binding induces a conformational change that may alter substrate affinity.</text>
</comment>
<feature type="binding site" evidence="12">
    <location>
        <position position="249"/>
    </location>
    <ligand>
        <name>K(+)</name>
        <dbReference type="ChEBI" id="CHEBI:29103"/>
    </ligand>
</feature>
<comment type="subcellular location">
    <subcellularLocation>
        <location evidence="12">Cytoplasm</location>
    </subcellularLocation>
</comment>
<evidence type="ECO:0000256" key="2">
    <source>
        <dbReference type="ARBA" id="ARBA00012035"/>
    </source>
</evidence>
<dbReference type="Pfam" id="PF00294">
    <property type="entry name" value="PfkB"/>
    <property type="match status" value="1"/>
</dbReference>
<feature type="binding site" evidence="12">
    <location>
        <position position="185"/>
    </location>
    <ligand>
        <name>ATP</name>
        <dbReference type="ChEBI" id="CHEBI:30616"/>
    </ligand>
</feature>
<comment type="subunit">
    <text evidence="12">Homodimer.</text>
</comment>
<sequence length="313" mass="33938">MGKILVIGSLNMDQSVHVKEMPLEGQTILGENLTFSNGGKGANQACAAGKLGGQVVMLGSIGRDNFGDMQYQGLKNAGVSVSNLHISEDRATGTAVIYINERGNNCIVVAPGANEACSVDYLKEHDRLFQGCDYILLQMEIPYDAVFYAVRRGQELGKKVVLNPAPAPDSLPDDIWRGLYFITPNETELMTLTGMPVTNMQQIRLAAEKLLEKGVQNVLVTVGEEGVVVVNHEQALRYPTRPCRPVDTTAAGDTFNAGFLVSLAEGKEISEACRFGNMASSIAVTRPGAQNSIPFRDEVLEELKNFHPVPERL</sequence>
<evidence type="ECO:0000313" key="14">
    <source>
        <dbReference type="EMBL" id="MCU6763033.1"/>
    </source>
</evidence>
<keyword evidence="7 12" id="KW-0418">Kinase</keyword>
<feature type="binding site" evidence="12">
    <location>
        <position position="286"/>
    </location>
    <ligand>
        <name>K(+)</name>
        <dbReference type="ChEBI" id="CHEBI:29103"/>
    </ligand>
</feature>
<feature type="binding site" evidence="12">
    <location>
        <position position="288"/>
    </location>
    <ligand>
        <name>K(+)</name>
        <dbReference type="ChEBI" id="CHEBI:29103"/>
    </ligand>
</feature>
<dbReference type="EC" id="2.7.1.15" evidence="2 12"/>
<accession>A0ABT2TLF7</accession>
<dbReference type="InterPro" id="IPR029056">
    <property type="entry name" value="Ribokinase-like"/>
</dbReference>
<evidence type="ECO:0000256" key="9">
    <source>
        <dbReference type="ARBA" id="ARBA00022842"/>
    </source>
</evidence>
<evidence type="ECO:0000313" key="15">
    <source>
        <dbReference type="Proteomes" id="UP001652442"/>
    </source>
</evidence>
<feature type="binding site" evidence="12">
    <location>
        <position position="283"/>
    </location>
    <ligand>
        <name>K(+)</name>
        <dbReference type="ChEBI" id="CHEBI:29103"/>
    </ligand>
</feature>
<dbReference type="SUPFAM" id="SSF53613">
    <property type="entry name" value="Ribokinase-like"/>
    <property type="match status" value="1"/>
</dbReference>
<feature type="binding site" evidence="12">
    <location>
        <position position="253"/>
    </location>
    <ligand>
        <name>substrate</name>
    </ligand>
</feature>
<gene>
    <name evidence="12 14" type="primary">rbsK</name>
    <name evidence="14" type="ORF">OCV88_11970</name>
</gene>
<evidence type="ECO:0000256" key="4">
    <source>
        <dbReference type="ARBA" id="ARBA00022679"/>
    </source>
</evidence>
<comment type="similarity">
    <text evidence="12">Belongs to the carbohydrate kinase PfkB family. Ribokinase subfamily.</text>
</comment>
<evidence type="ECO:0000256" key="3">
    <source>
        <dbReference type="ARBA" id="ARBA00016943"/>
    </source>
</evidence>
<feature type="binding site" evidence="12">
    <location>
        <begin position="252"/>
        <end position="253"/>
    </location>
    <ligand>
        <name>ATP</name>
        <dbReference type="ChEBI" id="CHEBI:30616"/>
    </ligand>
</feature>
<dbReference type="PANTHER" id="PTHR10584">
    <property type="entry name" value="SUGAR KINASE"/>
    <property type="match status" value="1"/>
</dbReference>
<feature type="binding site" evidence="12">
    <location>
        <begin position="221"/>
        <end position="226"/>
    </location>
    <ligand>
        <name>ATP</name>
        <dbReference type="ChEBI" id="CHEBI:30616"/>
    </ligand>
</feature>
<dbReference type="Proteomes" id="UP001652442">
    <property type="component" value="Unassembled WGS sequence"/>
</dbReference>
<organism evidence="14 15">
    <name type="scientific">Brotonthovivens ammoniilytica</name>
    <dbReference type="NCBI Taxonomy" id="2981725"/>
    <lineage>
        <taxon>Bacteria</taxon>
        <taxon>Bacillati</taxon>
        <taxon>Bacillota</taxon>
        <taxon>Clostridia</taxon>
        <taxon>Lachnospirales</taxon>
        <taxon>Lachnospiraceae</taxon>
        <taxon>Brotonthovivens</taxon>
    </lineage>
</organism>
<keyword evidence="6 12" id="KW-0547">Nucleotide-binding</keyword>
<protein>
    <recommendedName>
        <fullName evidence="3 12">Ribokinase</fullName>
        <shortName evidence="12">RK</shortName>
        <ecNumber evidence="2 12">2.7.1.15</ecNumber>
    </recommendedName>
</protein>
<feature type="domain" description="Carbohydrate kinase PfkB" evidence="13">
    <location>
        <begin position="2"/>
        <end position="294"/>
    </location>
</feature>
<comment type="pathway">
    <text evidence="12">Carbohydrate metabolism; D-ribose degradation; D-ribose 5-phosphate from beta-D-ribopyranose: step 2/2.</text>
</comment>
<keyword evidence="5 12" id="KW-0479">Metal-binding</keyword>
<dbReference type="PROSITE" id="PS00584">
    <property type="entry name" value="PFKB_KINASES_2"/>
    <property type="match status" value="1"/>
</dbReference>
<comment type="caution">
    <text evidence="14">The sequence shown here is derived from an EMBL/GenBank/DDBJ whole genome shotgun (WGS) entry which is preliminary data.</text>
</comment>
<dbReference type="InterPro" id="IPR002173">
    <property type="entry name" value="Carboh/pur_kinase_PfkB_CS"/>
</dbReference>
<dbReference type="RefSeq" id="WP_158425689.1">
    <property type="nucleotide sequence ID" value="NZ_JAOQJQ010000005.1"/>
</dbReference>
<dbReference type="Gene3D" id="3.40.1190.20">
    <property type="match status" value="1"/>
</dbReference>
<feature type="binding site" evidence="12">
    <location>
        <begin position="39"/>
        <end position="43"/>
    </location>
    <ligand>
        <name>substrate</name>
    </ligand>
</feature>
<dbReference type="EMBL" id="JAOQJQ010000005">
    <property type="protein sequence ID" value="MCU6763033.1"/>
    <property type="molecule type" value="Genomic_DNA"/>
</dbReference>
<keyword evidence="8 12" id="KW-0067">ATP-binding</keyword>
<evidence type="ECO:0000256" key="1">
    <source>
        <dbReference type="ARBA" id="ARBA00005380"/>
    </source>
</evidence>
<dbReference type="InterPro" id="IPR002139">
    <property type="entry name" value="Ribo/fructo_kinase"/>
</dbReference>
<feature type="binding site" evidence="12">
    <location>
        <begin position="11"/>
        <end position="13"/>
    </location>
    <ligand>
        <name>substrate</name>
    </ligand>
</feature>